<dbReference type="EMBL" id="CP003563">
    <property type="protein sequence ID" value="AFL53019.1"/>
    <property type="molecule type" value="Genomic_DNA"/>
</dbReference>
<dbReference type="STRING" id="1185652.USDA257_c44810"/>
<name>I3XAW3_SINF2</name>
<sequence>MVQLRRSIDQQTKKAARSIMAGGLFETKAMPKHRLLAGL</sequence>
<evidence type="ECO:0000313" key="1">
    <source>
        <dbReference type="EMBL" id="AFL53019.1"/>
    </source>
</evidence>
<dbReference type="HOGENOM" id="CLU_3317058_0_0_5"/>
<reference evidence="1 2" key="1">
    <citation type="journal article" date="2012" name="J. Bacteriol.">
        <title>Complete genome sequence of the broad-host-range strain Sinorhizobium fredii USDA257.</title>
        <authorList>
            <person name="Schuldes J."/>
            <person name="Rodriguez Orbegoso M."/>
            <person name="Schmeisser C."/>
            <person name="Krishnan H.B."/>
            <person name="Daniel R."/>
            <person name="Streit W.R."/>
        </authorList>
    </citation>
    <scope>NUCLEOTIDE SEQUENCE [LARGE SCALE GENOMIC DNA]</scope>
    <source>
        <strain evidence="1 2">USDA 257</strain>
    </source>
</reference>
<gene>
    <name evidence="1" type="ORF">USDA257_c44810</name>
</gene>
<dbReference type="Proteomes" id="UP000006180">
    <property type="component" value="Chromosome"/>
</dbReference>
<dbReference type="KEGG" id="sfd:USDA257_c44810"/>
<accession>I3XAW3</accession>
<evidence type="ECO:0000313" key="2">
    <source>
        <dbReference type="Proteomes" id="UP000006180"/>
    </source>
</evidence>
<proteinExistence type="predicted"/>
<dbReference type="AlphaFoldDB" id="I3XAW3"/>
<organism evidence="1 2">
    <name type="scientific">Sinorhizobium fredii (strain USDA 257)</name>
    <dbReference type="NCBI Taxonomy" id="1185652"/>
    <lineage>
        <taxon>Bacteria</taxon>
        <taxon>Pseudomonadati</taxon>
        <taxon>Pseudomonadota</taxon>
        <taxon>Alphaproteobacteria</taxon>
        <taxon>Hyphomicrobiales</taxon>
        <taxon>Rhizobiaceae</taxon>
        <taxon>Sinorhizobium/Ensifer group</taxon>
        <taxon>Sinorhizobium</taxon>
    </lineage>
</organism>
<dbReference type="PATRIC" id="fig|1185652.3.peg.4648"/>
<protein>
    <submittedName>
        <fullName evidence="1">Uncharacterized protein</fullName>
    </submittedName>
</protein>